<dbReference type="EMBL" id="LC738881">
    <property type="protein sequence ID" value="BDT63131.1"/>
    <property type="molecule type" value="Genomic_DNA"/>
</dbReference>
<keyword evidence="1" id="KW-1133">Transmembrane helix</keyword>
<evidence type="ECO:0000256" key="1">
    <source>
        <dbReference type="SAM" id="Phobius"/>
    </source>
</evidence>
<keyword evidence="1" id="KW-0472">Membrane</keyword>
<feature type="transmembrane region" description="Helical" evidence="1">
    <location>
        <begin position="30"/>
        <end position="51"/>
    </location>
</feature>
<reference evidence="2" key="1">
    <citation type="submission" date="2022-10" db="EMBL/GenBank/DDBJ databases">
        <title>Genome sequences of endogenous nimaviruses in decapod crustaceans.</title>
        <authorList>
            <person name="Kawato S."/>
            <person name="Nozaki R."/>
            <person name="Kondo H."/>
            <person name="Hirono I."/>
        </authorList>
    </citation>
    <scope>NUCLEOTIDE SEQUENCE</scope>
    <source>
        <strain evidence="2">Fukuoka2019</strain>
    </source>
</reference>
<protein>
    <submittedName>
        <fullName evidence="2">Uncharacterized protein</fullName>
    </submittedName>
</protein>
<organism evidence="2">
    <name type="scientific">Sicyonia whispovirus</name>
    <dbReference type="NCBI Taxonomy" id="2984283"/>
    <lineage>
        <taxon>Viruses</taxon>
        <taxon>Viruses incertae sedis</taxon>
        <taxon>Naldaviricetes</taxon>
        <taxon>Nimaviridae</taxon>
        <taxon>Whispovirus</taxon>
    </lineage>
</organism>
<keyword evidence="1" id="KW-0812">Transmembrane</keyword>
<feature type="transmembrane region" description="Helical" evidence="1">
    <location>
        <begin position="6"/>
        <end position="23"/>
    </location>
</feature>
<proteinExistence type="predicted"/>
<accession>A0A9C7C9E9</accession>
<sequence length="74" mass="7535">MSTKKLIFALVTTIVMVITLIVIASKVPAFAGFLGGSLTGAVASVVFMYMMGPSASVPVTPTQGTSATAVSRKL</sequence>
<evidence type="ECO:0000313" key="2">
    <source>
        <dbReference type="EMBL" id="BDT63131.1"/>
    </source>
</evidence>
<name>A0A9C7C9E9_9VIRU</name>